<dbReference type="InterPro" id="IPR014756">
    <property type="entry name" value="Ig_E-set"/>
</dbReference>
<dbReference type="InterPro" id="IPR011837">
    <property type="entry name" value="Glycogen_debranch_GlgX"/>
</dbReference>
<evidence type="ECO:0000256" key="3">
    <source>
        <dbReference type="ARBA" id="ARBA00023295"/>
    </source>
</evidence>
<feature type="domain" description="Glycosyl hydrolase family 13 catalytic" evidence="5">
    <location>
        <begin position="177"/>
        <end position="579"/>
    </location>
</feature>
<dbReference type="RefSeq" id="WP_251969055.1">
    <property type="nucleotide sequence ID" value="NZ_AP025730.1"/>
</dbReference>
<evidence type="ECO:0000256" key="1">
    <source>
        <dbReference type="ARBA" id="ARBA00008061"/>
    </source>
</evidence>
<dbReference type="SUPFAM" id="SSF81296">
    <property type="entry name" value="E set domains"/>
    <property type="match status" value="1"/>
</dbReference>
<dbReference type="Proteomes" id="UP001057498">
    <property type="component" value="Chromosome"/>
</dbReference>
<dbReference type="Gene3D" id="2.60.40.1180">
    <property type="entry name" value="Golgi alpha-mannosidase II"/>
    <property type="match status" value="1"/>
</dbReference>
<dbReference type="InterPro" id="IPR006047">
    <property type="entry name" value="GH13_cat_dom"/>
</dbReference>
<feature type="compositionally biased region" description="Low complexity" evidence="4">
    <location>
        <begin position="15"/>
        <end position="28"/>
    </location>
</feature>
<dbReference type="SUPFAM" id="SSF51445">
    <property type="entry name" value="(Trans)glycosidases"/>
    <property type="match status" value="1"/>
</dbReference>
<reference evidence="6" key="1">
    <citation type="submission" date="2022-04" db="EMBL/GenBank/DDBJ databases">
        <title>Whole genome sequence of Sphaerotilus sp. FB-5.</title>
        <authorList>
            <person name="Takeda M."/>
            <person name="Narihara S."/>
            <person name="Akimoto M."/>
            <person name="Akimoto R."/>
            <person name="Nishiyashiki S."/>
            <person name="Murakami T."/>
        </authorList>
    </citation>
    <scope>NUCLEOTIDE SEQUENCE</scope>
    <source>
        <strain evidence="6">FB-5</strain>
    </source>
</reference>
<dbReference type="Gene3D" id="3.20.20.80">
    <property type="entry name" value="Glycosidases"/>
    <property type="match status" value="1"/>
</dbReference>
<evidence type="ECO:0000259" key="5">
    <source>
        <dbReference type="SMART" id="SM00642"/>
    </source>
</evidence>
<dbReference type="NCBIfam" id="TIGR02100">
    <property type="entry name" value="glgX_debranch"/>
    <property type="match status" value="1"/>
</dbReference>
<sequence>MSPGRPWPLGATICPDPTTPDSTTSAGDGSEGVNFAVWAPDAHGVDLCLFDASGTHEQRRLGLSACNEGVWHGWVAGLGEGCVYGWRVHGPWAPERGHRFNPAKLLLDPYAQEVVGRYAEHEEGDLARYLGHDAQEPSLPDGRDNAAIALKARVLPRVVADLGHQPLVPRSRTVLYEVHVRSLTRLHPDIPPELQGSYAALAHPAMLAHYRELGITTLSLLPVHARADEERLQRLGLSNHWGYSSIGFFAPEPRYWSGLPGTSPSTEFRAAVHSLHQAGIEVVLDVVYNHSAETDEHGPTLSMRGLANARYYRLDPADPSRYLNWTGCGNVLDLGEPRVVQLVLDSLRHWVLSYGVDGFRFDLATVLGRGAGGGFHRAAPFFAALQADPVLARVKWIAEPWDLGPQGYQLGGFPPGWLEWNDQYRDTLRAWWLRGGADRGMFAHRFAASSGQFHHSARDPGASVNFIAAHDGFTLRDLVSYDHKHNEPNGEHNHDGHHHNSSWNCGVEGPSADPTVQALRARLQRALLASLAVSMGTPMLLAGDELGHSQRGNNNAYCQDNPITWLDWPEADGELVRFVGHWMGLRTAHPALRIPRWLRGGLGDHHDGNGHLPAGMVERRRQPRRPDVIWWHPDGRALQGADWSGCTQRAMAIQLSDPRDPQAASALLLLQPDSTPCRFRLPPGQWVAAAASHTPEGAPDAACTPTPDGWLEIPAQSLILMLDKPIGPGEDAHVAPEPLTATGATPAVPGP</sequence>
<protein>
    <submittedName>
        <fullName evidence="6">Glycogen operon protein GlgX homolog</fullName>
    </submittedName>
</protein>
<dbReference type="SMART" id="SM00642">
    <property type="entry name" value="Aamy"/>
    <property type="match status" value="1"/>
</dbReference>
<name>A0ABM7YMM4_9BURK</name>
<dbReference type="InterPro" id="IPR013780">
    <property type="entry name" value="Glyco_hydro_b"/>
</dbReference>
<dbReference type="PANTHER" id="PTHR43002">
    <property type="entry name" value="GLYCOGEN DEBRANCHING ENZYME"/>
    <property type="match status" value="1"/>
</dbReference>
<dbReference type="InterPro" id="IPR013783">
    <property type="entry name" value="Ig-like_fold"/>
</dbReference>
<dbReference type="CDD" id="cd02856">
    <property type="entry name" value="E_set_GDE_Isoamylase_N"/>
    <property type="match status" value="1"/>
</dbReference>
<accession>A0ABM7YMM4</accession>
<keyword evidence="2" id="KW-0378">Hydrolase</keyword>
<dbReference type="SUPFAM" id="SSF51011">
    <property type="entry name" value="Glycosyl hydrolase domain"/>
    <property type="match status" value="1"/>
</dbReference>
<proteinExistence type="inferred from homology"/>
<evidence type="ECO:0000313" key="7">
    <source>
        <dbReference type="Proteomes" id="UP001057498"/>
    </source>
</evidence>
<feature type="region of interest" description="Disordered" evidence="4">
    <location>
        <begin position="726"/>
        <end position="751"/>
    </location>
</feature>
<dbReference type="EMBL" id="AP025730">
    <property type="protein sequence ID" value="BDI05692.1"/>
    <property type="molecule type" value="Genomic_DNA"/>
</dbReference>
<comment type="similarity">
    <text evidence="1">Belongs to the glycosyl hydrolase 13 family.</text>
</comment>
<keyword evidence="7" id="KW-1185">Reference proteome</keyword>
<dbReference type="Gene3D" id="2.60.40.10">
    <property type="entry name" value="Immunoglobulins"/>
    <property type="match status" value="1"/>
</dbReference>
<gene>
    <name evidence="6" type="ORF">CATMQ487_26620</name>
</gene>
<dbReference type="CDD" id="cd11326">
    <property type="entry name" value="AmyAc_Glg_debranch"/>
    <property type="match status" value="1"/>
</dbReference>
<evidence type="ECO:0000256" key="2">
    <source>
        <dbReference type="ARBA" id="ARBA00022801"/>
    </source>
</evidence>
<evidence type="ECO:0000256" key="4">
    <source>
        <dbReference type="SAM" id="MobiDB-lite"/>
    </source>
</evidence>
<keyword evidence="3" id="KW-0326">Glycosidase</keyword>
<feature type="region of interest" description="Disordered" evidence="4">
    <location>
        <begin position="1"/>
        <end position="29"/>
    </location>
</feature>
<dbReference type="InterPro" id="IPR017853">
    <property type="entry name" value="GH"/>
</dbReference>
<dbReference type="InterPro" id="IPR044505">
    <property type="entry name" value="GlgX_Isoamylase_N_E_set"/>
</dbReference>
<dbReference type="InterPro" id="IPR004193">
    <property type="entry name" value="Glyco_hydro_13_N"/>
</dbReference>
<evidence type="ECO:0000313" key="6">
    <source>
        <dbReference type="EMBL" id="BDI05692.1"/>
    </source>
</evidence>
<organism evidence="6 7">
    <name type="scientific">Sphaerotilus microaerophilus</name>
    <dbReference type="NCBI Taxonomy" id="2914710"/>
    <lineage>
        <taxon>Bacteria</taxon>
        <taxon>Pseudomonadati</taxon>
        <taxon>Pseudomonadota</taxon>
        <taxon>Betaproteobacteria</taxon>
        <taxon>Burkholderiales</taxon>
        <taxon>Sphaerotilaceae</taxon>
        <taxon>Sphaerotilus</taxon>
    </lineage>
</organism>
<dbReference type="Pfam" id="PF02922">
    <property type="entry name" value="CBM_48"/>
    <property type="match status" value="1"/>
</dbReference>